<dbReference type="Pfam" id="PF00557">
    <property type="entry name" value="Peptidase_M24"/>
    <property type="match status" value="1"/>
</dbReference>
<sequence length="376" mass="42233">MGGEDIAGWLLYDYRGMNPIFWDTVGPISHVTRPCWLWIPSQGEPRLLASYVDQGRFSGLGIATTLFVNRQEMTTRLAEMLTDARRIAMEYSPKGALPRVSRVDAGTLEMVRELGVEIVSSADLLQYATQRWSEEQLRSHLIATEKLDRIVHEAFRYVGEHLASRPTEQQVAAFIRRRFLEEELEAPDGPIVAVNEHASDPHFEPSADASSIIKTGDWLLIDLWARVQGEDTMFGDITWTAYVGESVPQLHRQVFEAVIGARDATVAALEEAFDDGRPQQGWELDRVAREYIAEAGFGDYFNHRLGHSLGREVHSNAVNLDSYETHDTRRIIPGIAVTVEPGIYLPEFGVRSEIDVYISESGPQVTTPVQRSVVLI</sequence>
<dbReference type="PANTHER" id="PTHR46112">
    <property type="entry name" value="AMINOPEPTIDASE"/>
    <property type="match status" value="1"/>
</dbReference>
<proteinExistence type="predicted"/>
<accession>B3TA25</accession>
<dbReference type="AlphaFoldDB" id="B3TA25"/>
<dbReference type="SUPFAM" id="SSF55920">
    <property type="entry name" value="Creatinase/aminopeptidase"/>
    <property type="match status" value="1"/>
</dbReference>
<name>B3TA25_9ZZZZ</name>
<evidence type="ECO:0000259" key="1">
    <source>
        <dbReference type="Pfam" id="PF00557"/>
    </source>
</evidence>
<dbReference type="EMBL" id="EU016651">
    <property type="protein sequence ID" value="ABZ09434.1"/>
    <property type="molecule type" value="Genomic_DNA"/>
</dbReference>
<protein>
    <submittedName>
        <fullName evidence="2">Putative metallopeptidase family M24</fullName>
    </submittedName>
</protein>
<dbReference type="InterPro" id="IPR050659">
    <property type="entry name" value="Peptidase_M24B"/>
</dbReference>
<dbReference type="InterPro" id="IPR000994">
    <property type="entry name" value="Pept_M24"/>
</dbReference>
<organism evidence="2">
    <name type="scientific">uncultured marine microorganism HF4000_APKG8C21</name>
    <dbReference type="NCBI Taxonomy" id="455553"/>
    <lineage>
        <taxon>unclassified sequences</taxon>
        <taxon>environmental samples</taxon>
    </lineage>
</organism>
<dbReference type="InterPro" id="IPR036005">
    <property type="entry name" value="Creatinase/aminopeptidase-like"/>
</dbReference>
<dbReference type="Gene3D" id="3.90.230.10">
    <property type="entry name" value="Creatinase/methionine aminopeptidase superfamily"/>
    <property type="match status" value="1"/>
</dbReference>
<evidence type="ECO:0000313" key="2">
    <source>
        <dbReference type="EMBL" id="ABZ09434.1"/>
    </source>
</evidence>
<reference evidence="2" key="1">
    <citation type="journal article" date="2008" name="ISME J.">
        <title>Genomic patterns of recombination, clonal divergence and environment in marine microbial populations.</title>
        <authorList>
            <person name="Konstantinidis K.T."/>
            <person name="Delong E.F."/>
        </authorList>
    </citation>
    <scope>NUCLEOTIDE SEQUENCE</scope>
</reference>
<gene>
    <name evidence="2" type="ORF">ALOHA_HF4000APKG8C21ctg1g22</name>
</gene>
<feature type="domain" description="Peptidase M24" evidence="1">
    <location>
        <begin position="148"/>
        <end position="360"/>
    </location>
</feature>
<dbReference type="PANTHER" id="PTHR46112:SF3">
    <property type="entry name" value="AMINOPEPTIDASE YPDF"/>
    <property type="match status" value="1"/>
</dbReference>